<evidence type="ECO:0000313" key="4">
    <source>
        <dbReference type="EMBL" id="GMM55631.1"/>
    </source>
</evidence>
<keyword evidence="5" id="KW-1185">Reference proteome</keyword>
<feature type="domain" description="Small ribosomal subunit protein mS35 mitochondrial conserved" evidence="3">
    <location>
        <begin position="173"/>
        <end position="300"/>
    </location>
</feature>
<protein>
    <recommendedName>
        <fullName evidence="1">Small ribosomal subunit protein mS35</fullName>
    </recommendedName>
    <alternativeName>
        <fullName evidence="1">37S ribosomal protein S24, mitochondrial</fullName>
    </alternativeName>
</protein>
<keyword evidence="1 4" id="KW-0689">Ribosomal protein</keyword>
<dbReference type="PANTHER" id="PTHR13490:SF0">
    <property type="entry name" value="SMALL RIBOSOMAL SUBUNIT PROTEIN MS35"/>
    <property type="match status" value="1"/>
</dbReference>
<dbReference type="Pfam" id="PF10213">
    <property type="entry name" value="MRP-S28"/>
    <property type="match status" value="1"/>
</dbReference>
<gene>
    <name evidence="4" type="ORF">DAKH74_022470</name>
</gene>
<evidence type="ECO:0000313" key="5">
    <source>
        <dbReference type="Proteomes" id="UP001377567"/>
    </source>
</evidence>
<keyword evidence="1" id="KW-0496">Mitochondrion</keyword>
<accession>A0AAV5RY38</accession>
<name>A0AAV5RY38_MAUHU</name>
<dbReference type="AlphaFoldDB" id="A0AAV5RY38"/>
<proteinExistence type="inferred from homology"/>
<dbReference type="GO" id="GO:0003735">
    <property type="term" value="F:structural constituent of ribosome"/>
    <property type="evidence" value="ECO:0007669"/>
    <property type="project" value="UniProtKB-UniRule"/>
</dbReference>
<evidence type="ECO:0000256" key="1">
    <source>
        <dbReference type="PIRNR" id="PIRNR036995"/>
    </source>
</evidence>
<sequence>MFSLRSAVAVSQRSSLPRVAKALVSTDAPASAPKADSGAPATPPPAASTELYMDPSKWAKEKPERIISLYWERKTKLGPAYKRTPEELSALLSTAEHSGMTQNEVRKIYEDTTNTMGSSMVSKQFLRHGLRPFQFDELPSPAQDIVDEHREQRYYNRLAVYDLPLLAQYRQPYSNPPVSSHPVTYRYTSYVGEEHPAAAKVVLSVKTADLGLEAKALHKLQLLARTRYDHETDVFKMSSDKFPEAAQNARYLHDTLQRLIAEARDLKSDDFSDVPLDTRHTARRKLRKRRNDYQFPEEWKRPQDAPAKTVNVVEQVLRTNPDA</sequence>
<dbReference type="InterPro" id="IPR019349">
    <property type="entry name" value="Ribosomal_mS35_mit"/>
</dbReference>
<dbReference type="GO" id="GO:0005763">
    <property type="term" value="C:mitochondrial small ribosomal subunit"/>
    <property type="evidence" value="ECO:0007669"/>
    <property type="project" value="UniProtKB-UniRule"/>
</dbReference>
<comment type="similarity">
    <text evidence="1">Belongs to the mitochondrion-specific ribosomal protein mS35 family.</text>
</comment>
<organism evidence="4 5">
    <name type="scientific">Maudiozyma humilis</name>
    <name type="common">Sour dough yeast</name>
    <name type="synonym">Kazachstania humilis</name>
    <dbReference type="NCBI Taxonomy" id="51915"/>
    <lineage>
        <taxon>Eukaryota</taxon>
        <taxon>Fungi</taxon>
        <taxon>Dikarya</taxon>
        <taxon>Ascomycota</taxon>
        <taxon>Saccharomycotina</taxon>
        <taxon>Saccharomycetes</taxon>
        <taxon>Saccharomycetales</taxon>
        <taxon>Saccharomycetaceae</taxon>
        <taxon>Maudiozyma</taxon>
    </lineage>
</organism>
<dbReference type="PANTHER" id="PTHR13490">
    <property type="entry name" value="MITOCHONDRIAL 28S RIBOSOMAL PROTEIN S28"/>
    <property type="match status" value="1"/>
</dbReference>
<dbReference type="InterPro" id="IPR017081">
    <property type="entry name" value="Ribosomal_mS35"/>
</dbReference>
<comment type="caution">
    <text evidence="4">The sequence shown here is derived from an EMBL/GenBank/DDBJ whole genome shotgun (WGS) entry which is preliminary data.</text>
</comment>
<feature type="region of interest" description="Disordered" evidence="2">
    <location>
        <begin position="27"/>
        <end position="50"/>
    </location>
</feature>
<reference evidence="4 5" key="1">
    <citation type="journal article" date="2023" name="Elife">
        <title>Identification of key yeast species and microbe-microbe interactions impacting larval growth of Drosophila in the wild.</title>
        <authorList>
            <person name="Mure A."/>
            <person name="Sugiura Y."/>
            <person name="Maeda R."/>
            <person name="Honda K."/>
            <person name="Sakurai N."/>
            <person name="Takahashi Y."/>
            <person name="Watada M."/>
            <person name="Katoh T."/>
            <person name="Gotoh A."/>
            <person name="Gotoh Y."/>
            <person name="Taniguchi I."/>
            <person name="Nakamura K."/>
            <person name="Hayashi T."/>
            <person name="Katayama T."/>
            <person name="Uemura T."/>
            <person name="Hattori Y."/>
        </authorList>
    </citation>
    <scope>NUCLEOTIDE SEQUENCE [LARGE SCALE GENOMIC DNA]</scope>
    <source>
        <strain evidence="4 5">KH-74</strain>
    </source>
</reference>
<dbReference type="Proteomes" id="UP001377567">
    <property type="component" value="Unassembled WGS sequence"/>
</dbReference>
<evidence type="ECO:0000259" key="3">
    <source>
        <dbReference type="Pfam" id="PF10213"/>
    </source>
</evidence>
<comment type="function">
    <text evidence="1">Component of the mitochondrial ribosome (mitoribosome), a dedicated translation machinery responsible for the synthesis of mitochondrial genome-encoded proteins, including at least some of the essential transmembrane subunits of the mitochondrial respiratory chain. The mitoribosomes are attached to the mitochondrial inner membrane and translation products are cotranslationally integrated into the membrane.</text>
</comment>
<keyword evidence="1" id="KW-0687">Ribonucleoprotein</keyword>
<evidence type="ECO:0000256" key="2">
    <source>
        <dbReference type="SAM" id="MobiDB-lite"/>
    </source>
</evidence>
<dbReference type="PIRSF" id="PIRSF036995">
    <property type="entry name" value="RSM24"/>
    <property type="match status" value="1"/>
</dbReference>
<dbReference type="InterPro" id="IPR039848">
    <property type="entry name" value="Ribosomal_mS35_mt"/>
</dbReference>
<dbReference type="EMBL" id="BTGD01000005">
    <property type="protein sequence ID" value="GMM55631.1"/>
    <property type="molecule type" value="Genomic_DNA"/>
</dbReference>
<comment type="subcellular location">
    <subcellularLocation>
        <location evidence="1">Mitochondrion</location>
    </subcellularLocation>
</comment>
<dbReference type="GO" id="GO:0032543">
    <property type="term" value="P:mitochondrial translation"/>
    <property type="evidence" value="ECO:0007669"/>
    <property type="project" value="UniProtKB-UniRule"/>
</dbReference>